<dbReference type="Proteomes" id="UP000321304">
    <property type="component" value="Unassembled WGS sequence"/>
</dbReference>
<comment type="caution">
    <text evidence="6">The sequence shown here is derived from an EMBL/GenBank/DDBJ whole genome shotgun (WGS) entry which is preliminary data.</text>
</comment>
<reference evidence="6 7" key="1">
    <citation type="submission" date="2019-06" db="EMBL/GenBank/DDBJ databases">
        <title>Genomic Encyclopedia of Type Strains, Phase IV (KMG-V): Genome sequencing to study the core and pangenomes of soil and plant-associated prokaryotes.</title>
        <authorList>
            <person name="Whitman W."/>
        </authorList>
    </citation>
    <scope>NUCLEOTIDE SEQUENCE [LARGE SCALE GENOMIC DNA]</scope>
    <source>
        <strain evidence="6 7">BR 10355</strain>
    </source>
</reference>
<dbReference type="SUPFAM" id="SSF51395">
    <property type="entry name" value="FMN-linked oxidoreductases"/>
    <property type="match status" value="1"/>
</dbReference>
<dbReference type="PROSITE" id="PS51349">
    <property type="entry name" value="FMN_HYDROXY_ACID_DH_2"/>
    <property type="match status" value="1"/>
</dbReference>
<keyword evidence="2" id="KW-0285">Flavoprotein</keyword>
<dbReference type="InterPro" id="IPR013785">
    <property type="entry name" value="Aldolase_TIM"/>
</dbReference>
<gene>
    <name evidence="6" type="ORF">FBZ93_13016</name>
</gene>
<feature type="domain" description="FMN hydroxy acid dehydrogenase" evidence="5">
    <location>
        <begin position="1"/>
        <end position="219"/>
    </location>
</feature>
<proteinExistence type="predicted"/>
<evidence type="ECO:0000313" key="6">
    <source>
        <dbReference type="EMBL" id="TWB86053.1"/>
    </source>
</evidence>
<evidence type="ECO:0000256" key="1">
    <source>
        <dbReference type="ARBA" id="ARBA00001917"/>
    </source>
</evidence>
<dbReference type="InterPro" id="IPR000262">
    <property type="entry name" value="FMN-dep_DH"/>
</dbReference>
<accession>A0A560KS07</accession>
<evidence type="ECO:0000256" key="3">
    <source>
        <dbReference type="ARBA" id="ARBA00022643"/>
    </source>
</evidence>
<evidence type="ECO:0000259" key="5">
    <source>
        <dbReference type="PROSITE" id="PS51349"/>
    </source>
</evidence>
<organism evidence="6 7">
    <name type="scientific">Bradyrhizobium macuxiense</name>
    <dbReference type="NCBI Taxonomy" id="1755647"/>
    <lineage>
        <taxon>Bacteria</taxon>
        <taxon>Pseudomonadati</taxon>
        <taxon>Pseudomonadota</taxon>
        <taxon>Alphaproteobacteria</taxon>
        <taxon>Hyphomicrobiales</taxon>
        <taxon>Nitrobacteraceae</taxon>
        <taxon>Bradyrhizobium</taxon>
    </lineage>
</organism>
<dbReference type="PANTHER" id="PTHR10578:SF107">
    <property type="entry name" value="2-HYDROXYACID OXIDASE 1"/>
    <property type="match status" value="1"/>
</dbReference>
<name>A0A560KS07_9BRAD</name>
<evidence type="ECO:0000256" key="2">
    <source>
        <dbReference type="ARBA" id="ARBA00022630"/>
    </source>
</evidence>
<keyword evidence="4" id="KW-0560">Oxidoreductase</keyword>
<dbReference type="AlphaFoldDB" id="A0A560KS07"/>
<protein>
    <submittedName>
        <fullName evidence="6">FMN-dependent dehydrogenase</fullName>
    </submittedName>
</protein>
<dbReference type="EMBL" id="VITY01000030">
    <property type="protein sequence ID" value="TWB86053.1"/>
    <property type="molecule type" value="Genomic_DNA"/>
</dbReference>
<evidence type="ECO:0000313" key="7">
    <source>
        <dbReference type="Proteomes" id="UP000321304"/>
    </source>
</evidence>
<dbReference type="Pfam" id="PF01070">
    <property type="entry name" value="FMN_dh"/>
    <property type="match status" value="1"/>
</dbReference>
<dbReference type="GO" id="GO:0016491">
    <property type="term" value="F:oxidoreductase activity"/>
    <property type="evidence" value="ECO:0007669"/>
    <property type="project" value="UniProtKB-KW"/>
</dbReference>
<dbReference type="Gene3D" id="3.20.20.70">
    <property type="entry name" value="Aldolase class I"/>
    <property type="match status" value="1"/>
</dbReference>
<dbReference type="PANTHER" id="PTHR10578">
    <property type="entry name" value="S -2-HYDROXY-ACID OXIDASE-RELATED"/>
    <property type="match status" value="1"/>
</dbReference>
<evidence type="ECO:0000256" key="4">
    <source>
        <dbReference type="ARBA" id="ARBA00023002"/>
    </source>
</evidence>
<dbReference type="InterPro" id="IPR037396">
    <property type="entry name" value="FMN_HAD"/>
</dbReference>
<keyword evidence="7" id="KW-1185">Reference proteome</keyword>
<keyword evidence="3" id="KW-0288">FMN</keyword>
<sequence>MQAPSGSGWWHCGFFRPGADSMLAAAAGFGIHYIMSSASCDSLEAAMAQAPKTTWFQIYGTRDPCITFDLVRRAKRLGVRTLLTTIDAPVVSKRQRTSVKGLREPTNMILSAILQGLSRPGWTYRYLTRGGISMMQNWRPYAAMDANANAVAELYNGHTPAPASADLVDLRGDSQGLAGSIGRQGRDAPGRCVEVSRVRRQRLDGVKRRPSIARPAACD</sequence>
<comment type="cofactor">
    <cofactor evidence="1">
        <name>FMN</name>
        <dbReference type="ChEBI" id="CHEBI:58210"/>
    </cofactor>
</comment>